<keyword evidence="4" id="KW-1185">Reference proteome</keyword>
<protein>
    <submittedName>
        <fullName evidence="3">Uncharacterized protein</fullName>
    </submittedName>
</protein>
<keyword evidence="2" id="KW-1133">Transmembrane helix</keyword>
<evidence type="ECO:0000256" key="1">
    <source>
        <dbReference type="SAM" id="MobiDB-lite"/>
    </source>
</evidence>
<dbReference type="OrthoDB" id="10037294at2759"/>
<name>A0A8E0VK32_9TREM</name>
<keyword evidence="2" id="KW-0472">Membrane</keyword>
<evidence type="ECO:0000256" key="2">
    <source>
        <dbReference type="SAM" id="Phobius"/>
    </source>
</evidence>
<accession>A0A8E0VK32</accession>
<feature type="region of interest" description="Disordered" evidence="1">
    <location>
        <begin position="1"/>
        <end position="49"/>
    </location>
</feature>
<comment type="caution">
    <text evidence="3">The sequence shown here is derived from an EMBL/GenBank/DDBJ whole genome shotgun (WGS) entry which is preliminary data.</text>
</comment>
<evidence type="ECO:0000313" key="3">
    <source>
        <dbReference type="EMBL" id="KAA0192701.1"/>
    </source>
</evidence>
<feature type="transmembrane region" description="Helical" evidence="2">
    <location>
        <begin position="272"/>
        <end position="292"/>
    </location>
</feature>
<feature type="compositionally biased region" description="Polar residues" evidence="1">
    <location>
        <begin position="1"/>
        <end position="34"/>
    </location>
</feature>
<organism evidence="3 4">
    <name type="scientific">Fasciolopsis buskii</name>
    <dbReference type="NCBI Taxonomy" id="27845"/>
    <lineage>
        <taxon>Eukaryota</taxon>
        <taxon>Metazoa</taxon>
        <taxon>Spiralia</taxon>
        <taxon>Lophotrochozoa</taxon>
        <taxon>Platyhelminthes</taxon>
        <taxon>Trematoda</taxon>
        <taxon>Digenea</taxon>
        <taxon>Plagiorchiida</taxon>
        <taxon>Echinostomata</taxon>
        <taxon>Echinostomatoidea</taxon>
        <taxon>Fasciolidae</taxon>
        <taxon>Fasciolopsis</taxon>
    </lineage>
</organism>
<dbReference type="Proteomes" id="UP000728185">
    <property type="component" value="Unassembled WGS sequence"/>
</dbReference>
<dbReference type="EMBL" id="LUCM01005514">
    <property type="protein sequence ID" value="KAA0192701.1"/>
    <property type="molecule type" value="Genomic_DNA"/>
</dbReference>
<feature type="region of interest" description="Disordered" evidence="1">
    <location>
        <begin position="326"/>
        <end position="363"/>
    </location>
</feature>
<reference evidence="3" key="1">
    <citation type="submission" date="2019-05" db="EMBL/GenBank/DDBJ databases">
        <title>Annotation for the trematode Fasciolopsis buski.</title>
        <authorList>
            <person name="Choi Y.-J."/>
        </authorList>
    </citation>
    <scope>NUCLEOTIDE SEQUENCE</scope>
    <source>
        <strain evidence="3">HT</strain>
        <tissue evidence="3">Whole worm</tissue>
    </source>
</reference>
<keyword evidence="2" id="KW-0812">Transmembrane</keyword>
<evidence type="ECO:0000313" key="4">
    <source>
        <dbReference type="Proteomes" id="UP000728185"/>
    </source>
</evidence>
<proteinExistence type="predicted"/>
<dbReference type="AlphaFoldDB" id="A0A8E0VK32"/>
<feature type="region of interest" description="Disordered" evidence="1">
    <location>
        <begin position="126"/>
        <end position="150"/>
    </location>
</feature>
<gene>
    <name evidence="3" type="ORF">FBUS_08628</name>
</gene>
<sequence>MDQNSLKRNQSQLESPSGPHTKSNSLKFLLNASSREGDQDRAEASVSHRMVDSDDLLSVPFMSSSRYQLRSGNLHREHPLSFRQRSGLTRRENYPNRHSVLTPASTSPDWYLSDSEWEAPGYDQLSEYDSRFPTPSHASGSRRLPLYDRDSHPRDREFFHGKSHKSWPTSDYFGPSVSSHSDNYEGLPTDSAYHPPYSRLLMREELVDPSVFPDSTSVVWAQHDRSHRTGHYPPGRAKPLCISSTASPAANSIDHRDDVSVLQRNQSESHTAALILAFSLGLLCCFVALLVFEWRRRRRAPGLSIRRRTNNVAVLFGDRHKVPVRGGLPGVGRSHKRTKSFRDPGGYVAVETDPDEDDKTVQDSLVL</sequence>
<feature type="region of interest" description="Disordered" evidence="1">
    <location>
        <begin position="78"/>
        <end position="101"/>
    </location>
</feature>